<organism evidence="2 3">
    <name type="scientific">Micromonospora vinacea</name>
    <dbReference type="NCBI Taxonomy" id="709878"/>
    <lineage>
        <taxon>Bacteria</taxon>
        <taxon>Bacillati</taxon>
        <taxon>Actinomycetota</taxon>
        <taxon>Actinomycetes</taxon>
        <taxon>Micromonosporales</taxon>
        <taxon>Micromonosporaceae</taxon>
        <taxon>Micromonospora</taxon>
    </lineage>
</organism>
<name>A0ABS0K6R2_9ACTN</name>
<gene>
    <name evidence="2" type="ORF">IW249_004729</name>
</gene>
<proteinExistence type="predicted"/>
<dbReference type="RefSeq" id="WP_231392634.1">
    <property type="nucleotide sequence ID" value="NZ_JADOTY010000001.1"/>
</dbReference>
<comment type="caution">
    <text evidence="2">The sequence shown here is derived from an EMBL/GenBank/DDBJ whole genome shotgun (WGS) entry which is preliminary data.</text>
</comment>
<dbReference type="EMBL" id="JADOTY010000001">
    <property type="protein sequence ID" value="MBG6104315.1"/>
    <property type="molecule type" value="Genomic_DNA"/>
</dbReference>
<accession>A0ABS0K6R2</accession>
<dbReference type="Proteomes" id="UP000631791">
    <property type="component" value="Unassembled WGS sequence"/>
</dbReference>
<protein>
    <submittedName>
        <fullName evidence="2">Uncharacterized protein</fullName>
    </submittedName>
</protein>
<feature type="compositionally biased region" description="Low complexity" evidence="1">
    <location>
        <begin position="15"/>
        <end position="30"/>
    </location>
</feature>
<feature type="region of interest" description="Disordered" evidence="1">
    <location>
        <begin position="1"/>
        <end position="65"/>
    </location>
</feature>
<evidence type="ECO:0000313" key="2">
    <source>
        <dbReference type="EMBL" id="MBG6104315.1"/>
    </source>
</evidence>
<reference evidence="2 3" key="1">
    <citation type="submission" date="2020-11" db="EMBL/GenBank/DDBJ databases">
        <title>Sequencing the genomes of 1000 actinobacteria strains.</title>
        <authorList>
            <person name="Klenk H.-P."/>
        </authorList>
    </citation>
    <scope>NUCLEOTIDE SEQUENCE [LARGE SCALE GENOMIC DNA]</scope>
    <source>
        <strain evidence="2 3">DSM 101695</strain>
    </source>
</reference>
<sequence length="280" mass="30878">MPRYMPEPHVPGNPARSRSGSGLAGGWSLAQGKRAQHASDQGRGHVPSIHYAGGSIPRDRRTHMARPYSPGPKQFVFAVGDGNDQHVSVGDPQEAYVAFSAFFQGRESDTYTITDEAARQSLVLMPRLGVISRIKDADQPRSEHLRVERANRYLPSAMLFFENGYAGLDHFGQWFSDLSDLDASPETRGAARAATFTTEAAAIEEVGRIWADSGIVDPSDKYYVFFDSHDVDDDRAERAELLQLIEFLGLERVDAPAGAVGGEVWVRTDPRLDVECARWS</sequence>
<evidence type="ECO:0000313" key="3">
    <source>
        <dbReference type="Proteomes" id="UP000631791"/>
    </source>
</evidence>
<keyword evidence="3" id="KW-1185">Reference proteome</keyword>
<evidence type="ECO:0000256" key="1">
    <source>
        <dbReference type="SAM" id="MobiDB-lite"/>
    </source>
</evidence>